<gene>
    <name evidence="7" type="ORF">L484_018622</name>
</gene>
<dbReference type="InterPro" id="IPR004263">
    <property type="entry name" value="Exostosin"/>
</dbReference>
<organism evidence="7 8">
    <name type="scientific">Morus notabilis</name>
    <dbReference type="NCBI Taxonomy" id="981085"/>
    <lineage>
        <taxon>Eukaryota</taxon>
        <taxon>Viridiplantae</taxon>
        <taxon>Streptophyta</taxon>
        <taxon>Embryophyta</taxon>
        <taxon>Tracheophyta</taxon>
        <taxon>Spermatophyta</taxon>
        <taxon>Magnoliopsida</taxon>
        <taxon>eudicotyledons</taxon>
        <taxon>Gunneridae</taxon>
        <taxon>Pentapetalae</taxon>
        <taxon>rosids</taxon>
        <taxon>fabids</taxon>
        <taxon>Rosales</taxon>
        <taxon>Moraceae</taxon>
        <taxon>Moreae</taxon>
        <taxon>Morus</taxon>
    </lineage>
</organism>
<evidence type="ECO:0000256" key="4">
    <source>
        <dbReference type="ARBA" id="ARBA00022968"/>
    </source>
</evidence>
<dbReference type="KEGG" id="mnt:21401588"/>
<reference evidence="8" key="1">
    <citation type="submission" date="2013-01" db="EMBL/GenBank/DDBJ databases">
        <title>Draft Genome Sequence of a Mulberry Tree, Morus notabilis C.K. Schneid.</title>
        <authorList>
            <person name="He N."/>
            <person name="Zhao S."/>
        </authorList>
    </citation>
    <scope>NUCLEOTIDE SEQUENCE</scope>
</reference>
<dbReference type="STRING" id="981085.W9R704"/>
<dbReference type="eggNOG" id="KOG1021">
    <property type="taxonomic scope" value="Eukaryota"/>
</dbReference>
<dbReference type="GO" id="GO:0000139">
    <property type="term" value="C:Golgi membrane"/>
    <property type="evidence" value="ECO:0007669"/>
    <property type="project" value="UniProtKB-SubCell"/>
</dbReference>
<keyword evidence="3" id="KW-0328">Glycosyltransferase</keyword>
<evidence type="ECO:0000256" key="5">
    <source>
        <dbReference type="ARBA" id="ARBA00023034"/>
    </source>
</evidence>
<dbReference type="Pfam" id="PF03016">
    <property type="entry name" value="Exostosin_GT47"/>
    <property type="match status" value="1"/>
</dbReference>
<sequence>MLNKFKIFIYKPNAAFPYESPSESLFYTFLRSSPFATEDGEQAHLYFVPLSSNVRINSLSRFVREIQRALPYWNRILSVDHVFISYRGNTTDGDRNVLELRKNAIQISCFPAPVGKFIPHKDVSLPAVSTFSVDMSLEPKNASVRFLSYLRPDQSSGANESALVN</sequence>
<dbReference type="EMBL" id="KE344662">
    <property type="protein sequence ID" value="EXB74913.1"/>
    <property type="molecule type" value="Genomic_DNA"/>
</dbReference>
<evidence type="ECO:0000256" key="2">
    <source>
        <dbReference type="ARBA" id="ARBA00010271"/>
    </source>
</evidence>
<keyword evidence="4" id="KW-0812">Transmembrane</keyword>
<dbReference type="OrthoDB" id="1924787at2759"/>
<evidence type="ECO:0000259" key="6">
    <source>
        <dbReference type="Pfam" id="PF03016"/>
    </source>
</evidence>
<comment type="subcellular location">
    <subcellularLocation>
        <location evidence="1">Golgi apparatus membrane</location>
        <topology evidence="1">Single-pass type II membrane protein</topology>
    </subcellularLocation>
</comment>
<keyword evidence="4" id="KW-0735">Signal-anchor</keyword>
<keyword evidence="7" id="KW-0808">Transferase</keyword>
<evidence type="ECO:0000313" key="8">
    <source>
        <dbReference type="Proteomes" id="UP000030645"/>
    </source>
</evidence>
<keyword evidence="5" id="KW-0333">Golgi apparatus</keyword>
<accession>W9R704</accession>
<evidence type="ECO:0000256" key="1">
    <source>
        <dbReference type="ARBA" id="ARBA00004323"/>
    </source>
</evidence>
<evidence type="ECO:0000256" key="3">
    <source>
        <dbReference type="ARBA" id="ARBA00022676"/>
    </source>
</evidence>
<dbReference type="GO" id="GO:0016757">
    <property type="term" value="F:glycosyltransferase activity"/>
    <property type="evidence" value="ECO:0007669"/>
    <property type="project" value="UniProtKB-KW"/>
</dbReference>
<dbReference type="PANTHER" id="PTHR11062">
    <property type="entry name" value="EXOSTOSIN HEPARAN SULFATE GLYCOSYLTRANSFERASE -RELATED"/>
    <property type="match status" value="1"/>
</dbReference>
<keyword evidence="8" id="KW-1185">Reference proteome</keyword>
<dbReference type="Proteomes" id="UP000030645">
    <property type="component" value="Unassembled WGS sequence"/>
</dbReference>
<dbReference type="InterPro" id="IPR040911">
    <property type="entry name" value="Exostosin_GT47"/>
</dbReference>
<evidence type="ECO:0000313" key="7">
    <source>
        <dbReference type="EMBL" id="EXB74913.1"/>
    </source>
</evidence>
<dbReference type="PANTHER" id="PTHR11062:SF253">
    <property type="entry name" value="EXOSTOSIN GT47 DOMAIN-CONTAINING PROTEIN"/>
    <property type="match status" value="1"/>
</dbReference>
<feature type="domain" description="Exostosin GT47" evidence="6">
    <location>
        <begin position="3"/>
        <end position="138"/>
    </location>
</feature>
<name>W9R704_9ROSA</name>
<protein>
    <submittedName>
        <fullName evidence="7">Putative glycosyltransferase</fullName>
    </submittedName>
</protein>
<dbReference type="AlphaFoldDB" id="W9R704"/>
<proteinExistence type="inferred from homology"/>
<comment type="similarity">
    <text evidence="2">Belongs to the glycosyltransferase 47 family.</text>
</comment>